<dbReference type="Proteomes" id="UP000618445">
    <property type="component" value="Unassembled WGS sequence"/>
</dbReference>
<gene>
    <name evidence="1" type="ORF">H6G05_09320</name>
</gene>
<dbReference type="RefSeq" id="WP_190577914.1">
    <property type="nucleotide sequence ID" value="NZ_CAWPQU010000003.1"/>
</dbReference>
<comment type="caution">
    <text evidence="1">The sequence shown here is derived from an EMBL/GenBank/DDBJ whole genome shotgun (WGS) entry which is preliminary data.</text>
</comment>
<accession>A0ABR8C928</accession>
<sequence>MPQPPLPQPQRDRTPITLEQYEAYTPEKLELWDGFYDYGYPDDFKGFYLAILTNMGLRAAVSHVPIAQWLAAIQEVALQNPKLDDALRDRLVRAISELNEIVECLDVNVNVHSS</sequence>
<name>A0ABR8C928_9CYAN</name>
<evidence type="ECO:0000313" key="1">
    <source>
        <dbReference type="EMBL" id="MBD2317044.1"/>
    </source>
</evidence>
<organism evidence="1 2">
    <name type="scientific">Phormidium tenue FACHB-1050</name>
    <dbReference type="NCBI Taxonomy" id="2692857"/>
    <lineage>
        <taxon>Bacteria</taxon>
        <taxon>Bacillati</taxon>
        <taxon>Cyanobacteriota</taxon>
        <taxon>Cyanophyceae</taxon>
        <taxon>Oscillatoriophycideae</taxon>
        <taxon>Oscillatoriales</taxon>
        <taxon>Oscillatoriaceae</taxon>
        <taxon>Phormidium</taxon>
    </lineage>
</organism>
<reference evidence="1 2" key="1">
    <citation type="journal article" date="2020" name="ISME J.">
        <title>Comparative genomics reveals insights into cyanobacterial evolution and habitat adaptation.</title>
        <authorList>
            <person name="Chen M.Y."/>
            <person name="Teng W.K."/>
            <person name="Zhao L."/>
            <person name="Hu C.X."/>
            <person name="Zhou Y.K."/>
            <person name="Han B.P."/>
            <person name="Song L.R."/>
            <person name="Shu W.S."/>
        </authorList>
    </citation>
    <scope>NUCLEOTIDE SEQUENCE [LARGE SCALE GENOMIC DNA]</scope>
    <source>
        <strain evidence="1 2">FACHB-1050</strain>
    </source>
</reference>
<proteinExistence type="predicted"/>
<keyword evidence="2" id="KW-1185">Reference proteome</keyword>
<evidence type="ECO:0000313" key="2">
    <source>
        <dbReference type="Proteomes" id="UP000618445"/>
    </source>
</evidence>
<protein>
    <submittedName>
        <fullName evidence="1">Uncharacterized protein</fullName>
    </submittedName>
</protein>
<dbReference type="EMBL" id="JACJQY010000011">
    <property type="protein sequence ID" value="MBD2317044.1"/>
    <property type="molecule type" value="Genomic_DNA"/>
</dbReference>